<dbReference type="SMART" id="SM00260">
    <property type="entry name" value="CheW"/>
    <property type="match status" value="1"/>
</dbReference>
<dbReference type="PANTHER" id="PTHR22617:SF23">
    <property type="entry name" value="CHEMOTAXIS PROTEIN CHEW"/>
    <property type="match status" value="1"/>
</dbReference>
<gene>
    <name evidence="2" type="ORF">NEF87_000406</name>
</gene>
<dbReference type="SUPFAM" id="SSF50341">
    <property type="entry name" value="CheW-like"/>
    <property type="match status" value="1"/>
</dbReference>
<protein>
    <recommendedName>
        <fullName evidence="1">CheW-like domain-containing protein</fullName>
    </recommendedName>
</protein>
<dbReference type="EMBL" id="CP104013">
    <property type="protein sequence ID" value="UYP44121.1"/>
    <property type="molecule type" value="Genomic_DNA"/>
</dbReference>
<dbReference type="Gene3D" id="2.40.50.180">
    <property type="entry name" value="CheA-289, Domain 4"/>
    <property type="match status" value="1"/>
</dbReference>
<reference evidence="2" key="1">
    <citation type="submission" date="2022-09" db="EMBL/GenBank/DDBJ databases">
        <title>Actin cytoskeleton and complex cell architecture in an #Asgard archaeon.</title>
        <authorList>
            <person name="Ponce Toledo R.I."/>
            <person name="Schleper C."/>
            <person name="Rodrigues Oliveira T."/>
            <person name="Wollweber F."/>
            <person name="Xu J."/>
            <person name="Rittmann S."/>
            <person name="Klingl A."/>
            <person name="Pilhofer M."/>
        </authorList>
    </citation>
    <scope>NUCLEOTIDE SEQUENCE</scope>
    <source>
        <strain evidence="2">B-35</strain>
    </source>
</reference>
<dbReference type="InterPro" id="IPR036061">
    <property type="entry name" value="CheW-like_dom_sf"/>
</dbReference>
<dbReference type="Pfam" id="PF01584">
    <property type="entry name" value="CheW"/>
    <property type="match status" value="1"/>
</dbReference>
<dbReference type="Proteomes" id="UP001208689">
    <property type="component" value="Chromosome"/>
</dbReference>
<feature type="domain" description="CheW-like" evidence="1">
    <location>
        <begin position="26"/>
        <end position="171"/>
    </location>
</feature>
<organism evidence="2 3">
    <name type="scientific">Candidatus Lokiarchaeum ossiferum</name>
    <dbReference type="NCBI Taxonomy" id="2951803"/>
    <lineage>
        <taxon>Archaea</taxon>
        <taxon>Promethearchaeati</taxon>
        <taxon>Promethearchaeota</taxon>
        <taxon>Promethearchaeia</taxon>
        <taxon>Promethearchaeales</taxon>
        <taxon>Promethearchaeaceae</taxon>
        <taxon>Candidatus Lokiarchaeum</taxon>
    </lineage>
</organism>
<dbReference type="Gene3D" id="2.30.30.40">
    <property type="entry name" value="SH3 Domains"/>
    <property type="match status" value="1"/>
</dbReference>
<evidence type="ECO:0000313" key="2">
    <source>
        <dbReference type="EMBL" id="UYP44121.1"/>
    </source>
</evidence>
<dbReference type="PANTHER" id="PTHR22617">
    <property type="entry name" value="CHEMOTAXIS SENSOR HISTIDINE KINASE-RELATED"/>
    <property type="match status" value="1"/>
</dbReference>
<name>A0ABY6HL27_9ARCH</name>
<proteinExistence type="predicted"/>
<sequence length="261" mass="30139">MNFFLTLRDKFLFVQKSHMSSMLDGSIKLVIFELASEEFGVDIHKINSTVRMQEIIKVPNANAFIEGILDFRGTPLLVIDLRKKFGLSTEAKNIENMRILIIEFQPHKIGFIVNAVTEVKQIPFNTIEPVPSNILTDELEEKYLLGISNLEKGERLILMLDLANMFSPPEIDELSRLLNDQEFLQNCLRTGLEEMKIYDEQTASTFDQEHRKKIESKIESNDSNKIIEDNISTERKIVQKLAVKEIEDELQLSINYSDEEE</sequence>
<accession>A0ABY6HL27</accession>
<dbReference type="PROSITE" id="PS50851">
    <property type="entry name" value="CHEW"/>
    <property type="match status" value="1"/>
</dbReference>
<keyword evidence="3" id="KW-1185">Reference proteome</keyword>
<dbReference type="InterPro" id="IPR002545">
    <property type="entry name" value="CheW-lke_dom"/>
</dbReference>
<dbReference type="InterPro" id="IPR039315">
    <property type="entry name" value="CheW"/>
</dbReference>
<evidence type="ECO:0000259" key="1">
    <source>
        <dbReference type="PROSITE" id="PS50851"/>
    </source>
</evidence>
<evidence type="ECO:0000313" key="3">
    <source>
        <dbReference type="Proteomes" id="UP001208689"/>
    </source>
</evidence>